<reference evidence="2 3" key="1">
    <citation type="submission" date="2018-11" db="EMBL/GenBank/DDBJ databases">
        <authorList>
            <person name="Jang G.I."/>
            <person name="Hwang C.Y."/>
        </authorList>
    </citation>
    <scope>NUCLEOTIDE SEQUENCE [LARGE SCALE GENOMIC DNA]</scope>
    <source>
        <strain evidence="2 3">SSM26</strain>
    </source>
</reference>
<protein>
    <recommendedName>
        <fullName evidence="1">Fido domain-containing protein</fullName>
    </recommendedName>
</protein>
<sequence length="334" mass="37099">MTNDKQIEIFQSGDGQARIEVRLAGDTVWLNRQQLAELFGRDVKTIGKHLNNVFREGELNAAASVAKFATVQKEGGRYVERHVEHYNLNAIISVGYRVKSLQGTQFRIWATERLKEHMVRGYTLNQTRFEKNAAELEQALKLIQKAAQSPELSGDAGRGLVDIVSRYTQTFLWLQRYDEGLLEEPEGESGGKLPSPDEAMAALTELKQQLMSRGEATALFAQVREAGLAGIFGNLDQSIFGEPAYPTVESKAAHLLYFVVKNHPFSDGNKRSGAFLFVDFLHRNGRLLNANDQPIINDTGLAALTLLVAESDPKQKETLIRLIMNMLSAPGLNG</sequence>
<dbReference type="InterPro" id="IPR003812">
    <property type="entry name" value="Fido"/>
</dbReference>
<dbReference type="PROSITE" id="PS51459">
    <property type="entry name" value="FIDO"/>
    <property type="match status" value="1"/>
</dbReference>
<dbReference type="Proteomes" id="UP000275199">
    <property type="component" value="Unassembled WGS sequence"/>
</dbReference>
<organism evidence="2 3">
    <name type="scientific">Pseudomonas neustonica</name>
    <dbReference type="NCBI Taxonomy" id="2487346"/>
    <lineage>
        <taxon>Bacteria</taxon>
        <taxon>Pseudomonadati</taxon>
        <taxon>Pseudomonadota</taxon>
        <taxon>Gammaproteobacteria</taxon>
        <taxon>Pseudomonadales</taxon>
        <taxon>Pseudomonadaceae</taxon>
        <taxon>Pseudomonas</taxon>
    </lineage>
</organism>
<dbReference type="PANTHER" id="PTHR35810:SF1">
    <property type="entry name" value="CYTOPLASMIC PROTEIN"/>
    <property type="match status" value="1"/>
</dbReference>
<feature type="domain" description="Fido" evidence="1">
    <location>
        <begin position="198"/>
        <end position="325"/>
    </location>
</feature>
<gene>
    <name evidence="2" type="ORF">EF096_15310</name>
</gene>
<dbReference type="SUPFAM" id="SSF140931">
    <property type="entry name" value="Fic-like"/>
    <property type="match status" value="1"/>
</dbReference>
<evidence type="ECO:0000313" key="3">
    <source>
        <dbReference type="Proteomes" id="UP000275199"/>
    </source>
</evidence>
<evidence type="ECO:0000313" key="2">
    <source>
        <dbReference type="EMBL" id="ROZ82279.1"/>
    </source>
</evidence>
<evidence type="ECO:0000259" key="1">
    <source>
        <dbReference type="PROSITE" id="PS51459"/>
    </source>
</evidence>
<dbReference type="RefSeq" id="WP_123890670.1">
    <property type="nucleotide sequence ID" value="NZ_RKKU01000023.1"/>
</dbReference>
<dbReference type="Pfam" id="PF02661">
    <property type="entry name" value="Fic"/>
    <property type="match status" value="1"/>
</dbReference>
<dbReference type="InterPro" id="IPR036597">
    <property type="entry name" value="Fido-like_dom_sf"/>
</dbReference>
<comment type="caution">
    <text evidence="2">The sequence shown here is derived from an EMBL/GenBank/DDBJ whole genome shotgun (WGS) entry which is preliminary data.</text>
</comment>
<dbReference type="EMBL" id="RKKU01000023">
    <property type="protein sequence ID" value="ROZ82279.1"/>
    <property type="molecule type" value="Genomic_DNA"/>
</dbReference>
<accession>A0ABX9XET5</accession>
<dbReference type="InterPro" id="IPR053737">
    <property type="entry name" value="Type_II_TA_Toxin"/>
</dbReference>
<keyword evidence="3" id="KW-1185">Reference proteome</keyword>
<dbReference type="PANTHER" id="PTHR35810">
    <property type="entry name" value="CYTOPLASMIC PROTEIN-RELATED"/>
    <property type="match status" value="1"/>
</dbReference>
<name>A0ABX9XET5_9PSED</name>
<proteinExistence type="predicted"/>
<dbReference type="InterPro" id="IPR011204">
    <property type="entry name" value="Virulence_RhuM-like"/>
</dbReference>
<dbReference type="Gene3D" id="1.20.120.1870">
    <property type="entry name" value="Fic/DOC protein, Fido domain"/>
    <property type="match status" value="1"/>
</dbReference>
<dbReference type="Pfam" id="PF13310">
    <property type="entry name" value="Virulence_RhuM"/>
    <property type="match status" value="1"/>
</dbReference>